<dbReference type="Gene3D" id="1.10.260.40">
    <property type="entry name" value="lambda repressor-like DNA-binding domains"/>
    <property type="match status" value="1"/>
</dbReference>
<dbReference type="Gene3D" id="3.40.50.2300">
    <property type="match status" value="2"/>
</dbReference>
<dbReference type="PANTHER" id="PTHR30146:SF138">
    <property type="entry name" value="TRANSCRIPTIONAL REGULATORY PROTEIN"/>
    <property type="match status" value="1"/>
</dbReference>
<keyword evidence="3" id="KW-0804">Transcription</keyword>
<dbReference type="SMART" id="SM00354">
    <property type="entry name" value="HTH_LACI"/>
    <property type="match status" value="1"/>
</dbReference>
<dbReference type="CDD" id="cd01392">
    <property type="entry name" value="HTH_LacI"/>
    <property type="match status" value="1"/>
</dbReference>
<comment type="caution">
    <text evidence="5">The sequence shown here is derived from an EMBL/GenBank/DDBJ whole genome shotgun (WGS) entry which is preliminary data.</text>
</comment>
<evidence type="ECO:0000313" key="5">
    <source>
        <dbReference type="EMBL" id="MCT9810813.1"/>
    </source>
</evidence>
<dbReference type="EMBL" id="JAODYH010000004">
    <property type="protein sequence ID" value="MCT9810813.1"/>
    <property type="molecule type" value="Genomic_DNA"/>
</dbReference>
<organism evidence="5 6">
    <name type="scientific">Acidovorax bellezanensis</name>
    <dbReference type="NCBI Taxonomy" id="2976702"/>
    <lineage>
        <taxon>Bacteria</taxon>
        <taxon>Pseudomonadati</taxon>
        <taxon>Pseudomonadota</taxon>
        <taxon>Betaproteobacteria</taxon>
        <taxon>Burkholderiales</taxon>
        <taxon>Comamonadaceae</taxon>
        <taxon>Acidovorax</taxon>
    </lineage>
</organism>
<dbReference type="PROSITE" id="PS50932">
    <property type="entry name" value="HTH_LACI_2"/>
    <property type="match status" value="1"/>
</dbReference>
<keyword evidence="1" id="KW-0805">Transcription regulation</keyword>
<keyword evidence="6" id="KW-1185">Reference proteome</keyword>
<dbReference type="Proteomes" id="UP001525968">
    <property type="component" value="Unassembled WGS sequence"/>
</dbReference>
<dbReference type="InterPro" id="IPR000843">
    <property type="entry name" value="HTH_LacI"/>
</dbReference>
<dbReference type="InterPro" id="IPR046335">
    <property type="entry name" value="LacI/GalR-like_sensor"/>
</dbReference>
<dbReference type="SUPFAM" id="SSF53822">
    <property type="entry name" value="Periplasmic binding protein-like I"/>
    <property type="match status" value="1"/>
</dbReference>
<dbReference type="InterPro" id="IPR010982">
    <property type="entry name" value="Lambda_DNA-bd_dom_sf"/>
</dbReference>
<dbReference type="RefSeq" id="WP_261499946.1">
    <property type="nucleotide sequence ID" value="NZ_JAODYH010000004.1"/>
</dbReference>
<gene>
    <name evidence="5" type="ORF">N0K08_09215</name>
</gene>
<evidence type="ECO:0000256" key="3">
    <source>
        <dbReference type="ARBA" id="ARBA00023163"/>
    </source>
</evidence>
<feature type="domain" description="HTH lacI-type" evidence="4">
    <location>
        <begin position="5"/>
        <end position="59"/>
    </location>
</feature>
<dbReference type="Pfam" id="PF13377">
    <property type="entry name" value="Peripla_BP_3"/>
    <property type="match status" value="1"/>
</dbReference>
<proteinExistence type="predicted"/>
<dbReference type="PROSITE" id="PS00356">
    <property type="entry name" value="HTH_LACI_1"/>
    <property type="match status" value="1"/>
</dbReference>
<accession>A0ABT2PKQ2</accession>
<sequence length="337" mass="36866">MEKLPSVRDVAAAAGVSIATVSRALNRTGYVSEEVRERVQKAVRETGYTPNFNAKHLRTGRSKAIGLLVSNMANPFLAAFFAAAERHLHAAGFSLLVASTYDDPLREQELLTLYESRQLEGLIAYTAREGVARARDPYAHFALPLVVMDRDIEYDCDTVLLDHRTGVRQAVDYLCALGHRRIALFGPHEGVRSGREKLLGWQDALVQRGIAPDRQLTCLLKSAVESPTDQMAEMLRLPDPPTALVALGTHILSGALRAVRRAGLRIPSDFSVIGIGTEEVFALAELPLTTLRFNFEQMSRNATQLILERVGGHRGPGRCITLPLDLVLGESCAPPPA</sequence>
<keyword evidence="2" id="KW-0238">DNA-binding</keyword>
<evidence type="ECO:0000259" key="4">
    <source>
        <dbReference type="PROSITE" id="PS50932"/>
    </source>
</evidence>
<evidence type="ECO:0000256" key="1">
    <source>
        <dbReference type="ARBA" id="ARBA00023015"/>
    </source>
</evidence>
<dbReference type="InterPro" id="IPR028082">
    <property type="entry name" value="Peripla_BP_I"/>
</dbReference>
<dbReference type="PANTHER" id="PTHR30146">
    <property type="entry name" value="LACI-RELATED TRANSCRIPTIONAL REPRESSOR"/>
    <property type="match status" value="1"/>
</dbReference>
<dbReference type="SUPFAM" id="SSF47413">
    <property type="entry name" value="lambda repressor-like DNA-binding domains"/>
    <property type="match status" value="1"/>
</dbReference>
<protein>
    <submittedName>
        <fullName evidence="5">LacI family transcriptional regulator</fullName>
    </submittedName>
</protein>
<reference evidence="5 6" key="1">
    <citation type="submission" date="2022-09" db="EMBL/GenBank/DDBJ databases">
        <title>Draft genome of isolate Be4.</title>
        <authorList>
            <person name="Sanchez-Castro I."/>
            <person name="Martinez-Rodriguez P."/>
            <person name="Descostes M."/>
            <person name="Merroun M."/>
        </authorList>
    </citation>
    <scope>NUCLEOTIDE SEQUENCE [LARGE SCALE GENOMIC DNA]</scope>
    <source>
        <strain evidence="5 6">Be4</strain>
    </source>
</reference>
<evidence type="ECO:0000313" key="6">
    <source>
        <dbReference type="Proteomes" id="UP001525968"/>
    </source>
</evidence>
<evidence type="ECO:0000256" key="2">
    <source>
        <dbReference type="ARBA" id="ARBA00023125"/>
    </source>
</evidence>
<name>A0ABT2PKQ2_9BURK</name>
<dbReference type="Pfam" id="PF00356">
    <property type="entry name" value="LacI"/>
    <property type="match status" value="1"/>
</dbReference>